<reference evidence="2" key="1">
    <citation type="submission" date="2019-08" db="EMBL/GenBank/DDBJ databases">
        <authorList>
            <person name="Kucharzyk K."/>
            <person name="Murdoch R.W."/>
            <person name="Higgins S."/>
            <person name="Loffler F."/>
        </authorList>
    </citation>
    <scope>NUCLEOTIDE SEQUENCE</scope>
</reference>
<gene>
    <name evidence="2" type="ORF">SDC9_173277</name>
</gene>
<dbReference type="AlphaFoldDB" id="A0A645GJ67"/>
<dbReference type="EMBL" id="VSSQ01075189">
    <property type="protein sequence ID" value="MPN25859.1"/>
    <property type="molecule type" value="Genomic_DNA"/>
</dbReference>
<proteinExistence type="predicted"/>
<accession>A0A645GJ67</accession>
<sequence length="77" mass="8412">MGHHRQLEPGHALLAGPGLERLEQPAADPLAAHMRPQADTDVDDDLLHVRLPHVSHLTPPPGASPRAPWRLSRTRSS</sequence>
<protein>
    <submittedName>
        <fullName evidence="2">Uncharacterized protein</fullName>
    </submittedName>
</protein>
<feature type="region of interest" description="Disordered" evidence="1">
    <location>
        <begin position="1"/>
        <end position="77"/>
    </location>
</feature>
<name>A0A645GJ67_9ZZZZ</name>
<evidence type="ECO:0000256" key="1">
    <source>
        <dbReference type="SAM" id="MobiDB-lite"/>
    </source>
</evidence>
<organism evidence="2">
    <name type="scientific">bioreactor metagenome</name>
    <dbReference type="NCBI Taxonomy" id="1076179"/>
    <lineage>
        <taxon>unclassified sequences</taxon>
        <taxon>metagenomes</taxon>
        <taxon>ecological metagenomes</taxon>
    </lineage>
</organism>
<evidence type="ECO:0000313" key="2">
    <source>
        <dbReference type="EMBL" id="MPN25859.1"/>
    </source>
</evidence>
<comment type="caution">
    <text evidence="2">The sequence shown here is derived from an EMBL/GenBank/DDBJ whole genome shotgun (WGS) entry which is preliminary data.</text>
</comment>